<evidence type="ECO:0000313" key="11">
    <source>
        <dbReference type="WBParaSite" id="maker-uti_cns_0007194-snap-gene-0.2-mRNA-1"/>
    </source>
</evidence>
<dbReference type="PRINTS" id="PR00747">
    <property type="entry name" value="GLYHDRLASE47"/>
</dbReference>
<comment type="pathway">
    <text evidence="2">Protein modification; protein glycosylation.</text>
</comment>
<dbReference type="InterPro" id="IPR036026">
    <property type="entry name" value="Seven-hairpin_glycosidases"/>
</dbReference>
<accession>A0A1I8HQ94</accession>
<dbReference type="EC" id="3.2.1.-" evidence="8"/>
<evidence type="ECO:0000313" key="10">
    <source>
        <dbReference type="Proteomes" id="UP000095280"/>
    </source>
</evidence>
<evidence type="ECO:0000256" key="6">
    <source>
        <dbReference type="PIRSR" id="PIRSR601382-2"/>
    </source>
</evidence>
<dbReference type="InterPro" id="IPR050749">
    <property type="entry name" value="Glycosyl_Hydrolase_47"/>
</dbReference>
<protein>
    <recommendedName>
        <fullName evidence="8">alpha-1,2-Mannosidase</fullName>
        <ecNumber evidence="8">3.2.1.-</ecNumber>
    </recommendedName>
</protein>
<feature type="binding site" evidence="6">
    <location>
        <position position="446"/>
    </location>
    <ligand>
        <name>Ca(2+)</name>
        <dbReference type="ChEBI" id="CHEBI:29108"/>
    </ligand>
</feature>
<dbReference type="PANTHER" id="PTHR11742:SF6">
    <property type="entry name" value="MANNOSYL-OLIGOSACCHARIDE ALPHA-1,2-MANNOSIDASE IA-RELATED"/>
    <property type="match status" value="1"/>
</dbReference>
<keyword evidence="6" id="KW-0479">Metal-binding</keyword>
<feature type="transmembrane region" description="Helical" evidence="9">
    <location>
        <begin position="31"/>
        <end position="51"/>
    </location>
</feature>
<keyword evidence="10" id="KW-1185">Reference proteome</keyword>
<dbReference type="InterPro" id="IPR012341">
    <property type="entry name" value="6hp_glycosidase-like_sf"/>
</dbReference>
<evidence type="ECO:0000256" key="1">
    <source>
        <dbReference type="ARBA" id="ARBA00001913"/>
    </source>
</evidence>
<evidence type="ECO:0000256" key="2">
    <source>
        <dbReference type="ARBA" id="ARBA00004922"/>
    </source>
</evidence>
<comment type="similarity">
    <text evidence="3 8">Belongs to the glycosyl hydrolase 47 family.</text>
</comment>
<dbReference type="GO" id="GO:0005509">
    <property type="term" value="F:calcium ion binding"/>
    <property type="evidence" value="ECO:0007669"/>
    <property type="project" value="InterPro"/>
</dbReference>
<keyword evidence="6" id="KW-0106">Calcium</keyword>
<dbReference type="Pfam" id="PF01532">
    <property type="entry name" value="Glyco_hydro_47"/>
    <property type="match status" value="2"/>
</dbReference>
<organism evidence="10 11">
    <name type="scientific">Macrostomum lignano</name>
    <dbReference type="NCBI Taxonomy" id="282301"/>
    <lineage>
        <taxon>Eukaryota</taxon>
        <taxon>Metazoa</taxon>
        <taxon>Spiralia</taxon>
        <taxon>Lophotrochozoa</taxon>
        <taxon>Platyhelminthes</taxon>
        <taxon>Rhabditophora</taxon>
        <taxon>Macrostomorpha</taxon>
        <taxon>Macrostomida</taxon>
        <taxon>Macrostomidae</taxon>
        <taxon>Macrostomum</taxon>
    </lineage>
</organism>
<evidence type="ECO:0000256" key="9">
    <source>
        <dbReference type="SAM" id="Phobius"/>
    </source>
</evidence>
<keyword evidence="9" id="KW-0472">Membrane</keyword>
<sequence>MEQLRILMLFPRRMLQHPVSRGFRCINRHKTFVLPAICLLIFGLYICMHMRHLMIDIEDDSSSFSELRYLDDSQMTAAVKEMTRTMLQQPTSRGYPYLFRHTKIVLPAICLLILMPYLYMHQRYMIIDIGPLIPDDAATDLKLIDINEAEMTVAVKEMTSGPVECRFAWRNYVKYCARPYTGNDLDPIKRACSPVPDVLLGPRQLVTAVDALDTFAIMEMHEEFEEARQMVTGGKRAALSNVTVSVFETCIRLLGGYLVQCLTSCASSTLKKPCNAKQQLNATCTMEHLTCFLGGTYALAYMMNPHRTDWLRFAERITHTCYLSYFHSPIGLGPEIFKYNATSRKFEADPDRDFYILRPETIESIYYLHYVTGHKKYRYWGKKILLAINASTRTPTGFSGVHKILSNKTIFDNTQQSFFLAETLKYLYLLFQPNSRLSLDQWVLSTEAHLFPTGINPLRSRMHG</sequence>
<keyword evidence="4 8" id="KW-0378">Hydrolase</keyword>
<evidence type="ECO:0000256" key="8">
    <source>
        <dbReference type="RuleBase" id="RU361193"/>
    </source>
</evidence>
<evidence type="ECO:0000256" key="5">
    <source>
        <dbReference type="ARBA" id="ARBA00023157"/>
    </source>
</evidence>
<evidence type="ECO:0000256" key="3">
    <source>
        <dbReference type="ARBA" id="ARBA00007658"/>
    </source>
</evidence>
<dbReference type="GO" id="GO:0016020">
    <property type="term" value="C:membrane"/>
    <property type="evidence" value="ECO:0007669"/>
    <property type="project" value="InterPro"/>
</dbReference>
<keyword evidence="9" id="KW-0812">Transmembrane</keyword>
<feature type="disulfide bond" evidence="7">
    <location>
        <begin position="291"/>
        <end position="321"/>
    </location>
</feature>
<keyword evidence="5 7" id="KW-1015">Disulfide bond</keyword>
<dbReference type="Gene3D" id="1.50.10.10">
    <property type="match status" value="2"/>
</dbReference>
<proteinExistence type="inferred from homology"/>
<dbReference type="Proteomes" id="UP000095280">
    <property type="component" value="Unplaced"/>
</dbReference>
<evidence type="ECO:0000256" key="4">
    <source>
        <dbReference type="ARBA" id="ARBA00022801"/>
    </source>
</evidence>
<evidence type="ECO:0000256" key="7">
    <source>
        <dbReference type="PIRSR" id="PIRSR601382-3"/>
    </source>
</evidence>
<dbReference type="SUPFAM" id="SSF48225">
    <property type="entry name" value="Seven-hairpin glycosidases"/>
    <property type="match status" value="2"/>
</dbReference>
<reference evidence="11" key="1">
    <citation type="submission" date="2016-11" db="UniProtKB">
        <authorList>
            <consortium name="WormBaseParasite"/>
        </authorList>
    </citation>
    <scope>IDENTIFICATION</scope>
</reference>
<dbReference type="InterPro" id="IPR001382">
    <property type="entry name" value="Glyco_hydro_47"/>
</dbReference>
<dbReference type="GO" id="GO:0005975">
    <property type="term" value="P:carbohydrate metabolic process"/>
    <property type="evidence" value="ECO:0007669"/>
    <property type="project" value="InterPro"/>
</dbReference>
<dbReference type="AlphaFoldDB" id="A0A1I8HQ94"/>
<dbReference type="PANTHER" id="PTHR11742">
    <property type="entry name" value="MANNOSYL-OLIGOSACCHARIDE ALPHA-1,2-MANNOSIDASE-RELATED"/>
    <property type="match status" value="1"/>
</dbReference>
<comment type="cofactor">
    <cofactor evidence="1 6">
        <name>Ca(2+)</name>
        <dbReference type="ChEBI" id="CHEBI:29108"/>
    </cofactor>
</comment>
<dbReference type="GO" id="GO:0005783">
    <property type="term" value="C:endoplasmic reticulum"/>
    <property type="evidence" value="ECO:0007669"/>
    <property type="project" value="TreeGrafter"/>
</dbReference>
<keyword evidence="8" id="KW-0326">Glycosidase</keyword>
<dbReference type="WBParaSite" id="maker-uti_cns_0007194-snap-gene-0.2-mRNA-1">
    <property type="protein sequence ID" value="maker-uti_cns_0007194-snap-gene-0.2-mRNA-1"/>
    <property type="gene ID" value="maker-uti_cns_0007194-snap-gene-0.2"/>
</dbReference>
<feature type="transmembrane region" description="Helical" evidence="9">
    <location>
        <begin position="104"/>
        <end position="120"/>
    </location>
</feature>
<name>A0A1I8HQ94_9PLAT</name>
<dbReference type="GO" id="GO:0004571">
    <property type="term" value="F:mannosyl-oligosaccharide 1,2-alpha-mannosidase activity"/>
    <property type="evidence" value="ECO:0007669"/>
    <property type="project" value="InterPro"/>
</dbReference>
<keyword evidence="9" id="KW-1133">Transmembrane helix</keyword>